<dbReference type="RefSeq" id="WP_190479287.1">
    <property type="nucleotide sequence ID" value="NZ_JACOFT010000003.1"/>
</dbReference>
<proteinExistence type="predicted"/>
<name>A0ABR6XG02_9BURK</name>
<accession>A0ABR6XG02</accession>
<dbReference type="Proteomes" id="UP000637632">
    <property type="component" value="Unassembled WGS sequence"/>
</dbReference>
<feature type="domain" description="Antitoxin SocA-like Panacea" evidence="1">
    <location>
        <begin position="29"/>
        <end position="142"/>
    </location>
</feature>
<comment type="caution">
    <text evidence="2">The sequence shown here is derived from an EMBL/GenBank/DDBJ whole genome shotgun (WGS) entry which is preliminary data.</text>
</comment>
<dbReference type="InterPro" id="IPR025272">
    <property type="entry name" value="SocA_Panacea"/>
</dbReference>
<evidence type="ECO:0000259" key="1">
    <source>
        <dbReference type="Pfam" id="PF13274"/>
    </source>
</evidence>
<gene>
    <name evidence="2" type="ORF">H8K26_10230</name>
</gene>
<evidence type="ECO:0000313" key="2">
    <source>
        <dbReference type="EMBL" id="MBC3811819.1"/>
    </source>
</evidence>
<sequence>MKTSIARSRIRNAVVFFAQNTKACGKIKLFKLLYLLDFEHFRQTGKSVTGFDYEAWKFGPVPVSLMQEWEDLEEDLADTIEIVPERVIDYTRETVKVKPNVEFCDDDFTLRQTCIMQELAEKYRETLSPKMIDVTHVQNGAWDKIWANGLGAQQRIPYDLAIPDDANDKEYILESASESKGLSKALEPQAY</sequence>
<dbReference type="Pfam" id="PF13274">
    <property type="entry name" value="SocA_Panacea"/>
    <property type="match status" value="1"/>
</dbReference>
<reference evidence="2 3" key="1">
    <citation type="submission" date="2020-08" db="EMBL/GenBank/DDBJ databases">
        <title>Novel species isolated from subtropical streams in China.</title>
        <authorList>
            <person name="Lu H."/>
        </authorList>
    </citation>
    <scope>NUCLEOTIDE SEQUENCE [LARGE SCALE GENOMIC DNA]</scope>
    <source>
        <strain evidence="2 3">CCTCC AB 2015119</strain>
    </source>
</reference>
<dbReference type="EMBL" id="JACOFT010000003">
    <property type="protein sequence ID" value="MBC3811819.1"/>
    <property type="molecule type" value="Genomic_DNA"/>
</dbReference>
<organism evidence="2 3">
    <name type="scientific">Undibacterium aquatile</name>
    <dbReference type="NCBI Taxonomy" id="1537398"/>
    <lineage>
        <taxon>Bacteria</taxon>
        <taxon>Pseudomonadati</taxon>
        <taxon>Pseudomonadota</taxon>
        <taxon>Betaproteobacteria</taxon>
        <taxon>Burkholderiales</taxon>
        <taxon>Oxalobacteraceae</taxon>
        <taxon>Undibacterium</taxon>
    </lineage>
</organism>
<keyword evidence="3" id="KW-1185">Reference proteome</keyword>
<protein>
    <submittedName>
        <fullName evidence="2">SocA family protein</fullName>
    </submittedName>
</protein>
<evidence type="ECO:0000313" key="3">
    <source>
        <dbReference type="Proteomes" id="UP000637632"/>
    </source>
</evidence>